<organism evidence="2 3">
    <name type="scientific">Streptomyces bottropensis</name>
    <dbReference type="NCBI Taxonomy" id="42235"/>
    <lineage>
        <taxon>Bacteria</taxon>
        <taxon>Bacillati</taxon>
        <taxon>Actinomycetota</taxon>
        <taxon>Actinomycetes</taxon>
        <taxon>Kitasatosporales</taxon>
        <taxon>Streptomycetaceae</taxon>
        <taxon>Streptomyces</taxon>
    </lineage>
</organism>
<evidence type="ECO:0000256" key="1">
    <source>
        <dbReference type="SAM" id="Coils"/>
    </source>
</evidence>
<name>A0ABU8APL6_9ACTN</name>
<reference evidence="2" key="1">
    <citation type="submission" date="2023-04" db="EMBL/GenBank/DDBJ databases">
        <title>Genomic diversity of scab-causing Streptomyces spp. in the province of Quebec, Canada.</title>
        <authorList>
            <person name="Biessy A."/>
            <person name="Cadieux M."/>
            <person name="Ciotola M."/>
            <person name="Filion M."/>
        </authorList>
    </citation>
    <scope>NUCLEOTIDE SEQUENCE</scope>
    <source>
        <strain evidence="2">B21-115</strain>
    </source>
</reference>
<feature type="coiled-coil region" evidence="1">
    <location>
        <begin position="166"/>
        <end position="200"/>
    </location>
</feature>
<keyword evidence="3" id="KW-1185">Reference proteome</keyword>
<gene>
    <name evidence="2" type="ORF">QBA35_17255</name>
</gene>
<keyword evidence="1" id="KW-0175">Coiled coil</keyword>
<comment type="caution">
    <text evidence="2">The sequence shown here is derived from an EMBL/GenBank/DDBJ whole genome shotgun (WGS) entry which is preliminary data.</text>
</comment>
<protein>
    <recommendedName>
        <fullName evidence="4">Transcriptional regulator</fullName>
    </recommendedName>
</protein>
<sequence>MSEPKARRVVVRRGRQWAPLQGSSAEANALAQLLRERTQAAGLTLNELYAKLTPEHFSTHRGLPSRATVGRRLSGERLESDWDVVEAVIDVTSRDQAECETHLAKARELWNKAQHALTQPADDEEEAGETGEGPAKARNLIINGEVHNLSVHYSDNDESSALRQQVIDLQAELLDKHREITDLNERLRHAQLALAAVTREVEETPGASAEQARSRVMELLQNLRETDPAVMTAVATHLRSAF</sequence>
<evidence type="ECO:0000313" key="2">
    <source>
        <dbReference type="EMBL" id="MEH0635060.1"/>
    </source>
</evidence>
<evidence type="ECO:0008006" key="4">
    <source>
        <dbReference type="Google" id="ProtNLM"/>
    </source>
</evidence>
<proteinExistence type="predicted"/>
<accession>A0ABU8APL6</accession>
<dbReference type="EMBL" id="JARULZ010000001">
    <property type="protein sequence ID" value="MEH0635060.1"/>
    <property type="molecule type" value="Genomic_DNA"/>
</dbReference>
<dbReference type="RefSeq" id="WP_334659012.1">
    <property type="nucleotide sequence ID" value="NZ_JARULZ010000001.1"/>
</dbReference>
<evidence type="ECO:0000313" key="3">
    <source>
        <dbReference type="Proteomes" id="UP001310290"/>
    </source>
</evidence>
<dbReference type="Proteomes" id="UP001310290">
    <property type="component" value="Unassembled WGS sequence"/>
</dbReference>